<dbReference type="GeneID" id="8862111"/>
<dbReference type="SMART" id="SM00382">
    <property type="entry name" value="AAA"/>
    <property type="match status" value="1"/>
</dbReference>
<dbReference type="InterPro" id="IPR017871">
    <property type="entry name" value="ABC_transporter-like_CS"/>
</dbReference>
<evidence type="ECO:0000313" key="10">
    <source>
        <dbReference type="Proteomes" id="UP000006671"/>
    </source>
</evidence>
<evidence type="ECO:0000256" key="6">
    <source>
        <dbReference type="ARBA" id="ARBA00022989"/>
    </source>
</evidence>
<evidence type="ECO:0000256" key="4">
    <source>
        <dbReference type="ARBA" id="ARBA00022741"/>
    </source>
</evidence>
<evidence type="ECO:0000256" key="5">
    <source>
        <dbReference type="ARBA" id="ARBA00022840"/>
    </source>
</evidence>
<keyword evidence="2" id="KW-0813">Transport</keyword>
<evidence type="ECO:0000313" key="9">
    <source>
        <dbReference type="EMBL" id="EFC48354.1"/>
    </source>
</evidence>
<dbReference type="EMBL" id="GG738851">
    <property type="protein sequence ID" value="EFC48354.1"/>
    <property type="molecule type" value="Genomic_DNA"/>
</dbReference>
<dbReference type="PROSITE" id="PS00211">
    <property type="entry name" value="ABC_TRANSPORTER_1"/>
    <property type="match status" value="1"/>
</dbReference>
<dbReference type="InParanoid" id="D2V4B1"/>
<dbReference type="GO" id="GO:0005524">
    <property type="term" value="F:ATP binding"/>
    <property type="evidence" value="ECO:0007669"/>
    <property type="project" value="UniProtKB-KW"/>
</dbReference>
<dbReference type="Gene3D" id="3.40.50.300">
    <property type="entry name" value="P-loop containing nucleotide triphosphate hydrolases"/>
    <property type="match status" value="1"/>
</dbReference>
<sequence>MEGLYKEVRVEIAFENLSLDLKTNNKRILHNLNGKFRAGRLTCIMGPSGSGKTTLLSAISGKAPYANVVGDIKINGVKSSMKKFKNVCAFVQQEDCMHRELTVEECIYFSARTRLNAKVSQKTIDSIVDGVIQILDLNHVRHSIIGDETKRGISGGQRKRVSIAMELVACPYVLFLDEPTSSLDAYSSFEVSKAMKDIASSGITVVAVLHQPRFEIFEMFDDVVLLGNGGRIVYMGPSKDALNYFSEKLQLEPPPFVNPSDFFLDAI</sequence>
<dbReference type="InterPro" id="IPR003439">
    <property type="entry name" value="ABC_transporter-like_ATP-bd"/>
</dbReference>
<keyword evidence="10" id="KW-1185">Reference proteome</keyword>
<dbReference type="KEGG" id="ngr:NAEGRDRAFT_31008"/>
<dbReference type="VEuPathDB" id="AmoebaDB:NAEGRDRAFT_31008"/>
<dbReference type="AlphaFoldDB" id="D2V4B1"/>
<dbReference type="FunFam" id="3.40.50.300:FF:000367">
    <property type="entry name" value="ABC transporter G family member 24"/>
    <property type="match status" value="1"/>
</dbReference>
<keyword evidence="7" id="KW-0472">Membrane</keyword>
<dbReference type="Proteomes" id="UP000006671">
    <property type="component" value="Unassembled WGS sequence"/>
</dbReference>
<evidence type="ECO:0000256" key="3">
    <source>
        <dbReference type="ARBA" id="ARBA00022692"/>
    </source>
</evidence>
<dbReference type="Pfam" id="PF00005">
    <property type="entry name" value="ABC_tran"/>
    <property type="match status" value="1"/>
</dbReference>
<name>D2V4B1_NAEGR</name>
<keyword evidence="6" id="KW-1133">Transmembrane helix</keyword>
<evidence type="ECO:0000256" key="1">
    <source>
        <dbReference type="ARBA" id="ARBA00004141"/>
    </source>
</evidence>
<keyword evidence="3" id="KW-0812">Transmembrane</keyword>
<dbReference type="PANTHER" id="PTHR48041">
    <property type="entry name" value="ABC TRANSPORTER G FAMILY MEMBER 28"/>
    <property type="match status" value="1"/>
</dbReference>
<dbReference type="SUPFAM" id="SSF52540">
    <property type="entry name" value="P-loop containing nucleoside triphosphate hydrolases"/>
    <property type="match status" value="1"/>
</dbReference>
<dbReference type="PROSITE" id="PS50893">
    <property type="entry name" value="ABC_TRANSPORTER_2"/>
    <property type="match status" value="1"/>
</dbReference>
<feature type="non-terminal residue" evidence="9">
    <location>
        <position position="267"/>
    </location>
</feature>
<organism evidence="10">
    <name type="scientific">Naegleria gruberi</name>
    <name type="common">Amoeba</name>
    <dbReference type="NCBI Taxonomy" id="5762"/>
    <lineage>
        <taxon>Eukaryota</taxon>
        <taxon>Discoba</taxon>
        <taxon>Heterolobosea</taxon>
        <taxon>Tetramitia</taxon>
        <taxon>Eutetramitia</taxon>
        <taxon>Vahlkampfiidae</taxon>
        <taxon>Naegleria</taxon>
    </lineage>
</organism>
<dbReference type="InterPro" id="IPR003593">
    <property type="entry name" value="AAA+_ATPase"/>
</dbReference>
<evidence type="ECO:0000256" key="7">
    <source>
        <dbReference type="ARBA" id="ARBA00023136"/>
    </source>
</evidence>
<dbReference type="InterPro" id="IPR043926">
    <property type="entry name" value="ABCG_dom"/>
</dbReference>
<dbReference type="PANTHER" id="PTHR48041:SF91">
    <property type="entry name" value="ABC TRANSPORTER G FAMILY MEMBER 28"/>
    <property type="match status" value="1"/>
</dbReference>
<reference evidence="9 10" key="1">
    <citation type="journal article" date="2010" name="Cell">
        <title>The genome of Naegleria gruberi illuminates early eukaryotic versatility.</title>
        <authorList>
            <person name="Fritz-Laylin L.K."/>
            <person name="Prochnik S.E."/>
            <person name="Ginger M.L."/>
            <person name="Dacks J.B."/>
            <person name="Carpenter M.L."/>
            <person name="Field M.C."/>
            <person name="Kuo A."/>
            <person name="Paredez A."/>
            <person name="Chapman J."/>
            <person name="Pham J."/>
            <person name="Shu S."/>
            <person name="Neupane R."/>
            <person name="Cipriano M."/>
            <person name="Mancuso J."/>
            <person name="Tu H."/>
            <person name="Salamov A."/>
            <person name="Lindquist E."/>
            <person name="Shapiro H."/>
            <person name="Lucas S."/>
            <person name="Grigoriev I.V."/>
            <person name="Cande W.Z."/>
            <person name="Fulton C."/>
            <person name="Rokhsar D.S."/>
            <person name="Dawson S.C."/>
        </authorList>
    </citation>
    <scope>NUCLEOTIDE SEQUENCE [LARGE SCALE GENOMIC DNA]</scope>
    <source>
        <strain evidence="9 10">NEG-M</strain>
    </source>
</reference>
<comment type="subcellular location">
    <subcellularLocation>
        <location evidence="1">Membrane</location>
        <topology evidence="1">Multi-pass membrane protein</topology>
    </subcellularLocation>
</comment>
<protein>
    <submittedName>
        <fullName evidence="9">Predicted protein</fullName>
    </submittedName>
</protein>
<proteinExistence type="predicted"/>
<gene>
    <name evidence="9" type="ORF">NAEGRDRAFT_31008</name>
</gene>
<dbReference type="Pfam" id="PF19055">
    <property type="entry name" value="ABC2_membrane_7"/>
    <property type="match status" value="1"/>
</dbReference>
<dbReference type="RefSeq" id="XP_002681098.1">
    <property type="nucleotide sequence ID" value="XM_002681052.1"/>
</dbReference>
<dbReference type="eggNOG" id="KOG0061">
    <property type="taxonomic scope" value="Eukaryota"/>
</dbReference>
<keyword evidence="5" id="KW-0067">ATP-binding</keyword>
<evidence type="ECO:0000259" key="8">
    <source>
        <dbReference type="PROSITE" id="PS50893"/>
    </source>
</evidence>
<dbReference type="CDD" id="cd03213">
    <property type="entry name" value="ABCG_EPDR"/>
    <property type="match status" value="1"/>
</dbReference>
<dbReference type="GO" id="GO:0016020">
    <property type="term" value="C:membrane"/>
    <property type="evidence" value="ECO:0007669"/>
    <property type="project" value="UniProtKB-SubCell"/>
</dbReference>
<dbReference type="GO" id="GO:0140359">
    <property type="term" value="F:ABC-type transporter activity"/>
    <property type="evidence" value="ECO:0007669"/>
    <property type="project" value="InterPro"/>
</dbReference>
<keyword evidence="4" id="KW-0547">Nucleotide-binding</keyword>
<dbReference type="FunCoup" id="D2V4B1">
    <property type="interactions" value="67"/>
</dbReference>
<dbReference type="OrthoDB" id="66620at2759"/>
<accession>D2V4B1</accession>
<feature type="domain" description="ABC transporter" evidence="8">
    <location>
        <begin position="12"/>
        <end position="253"/>
    </location>
</feature>
<dbReference type="GO" id="GO:0016887">
    <property type="term" value="F:ATP hydrolysis activity"/>
    <property type="evidence" value="ECO:0007669"/>
    <property type="project" value="InterPro"/>
</dbReference>
<evidence type="ECO:0000256" key="2">
    <source>
        <dbReference type="ARBA" id="ARBA00022448"/>
    </source>
</evidence>
<dbReference type="InterPro" id="IPR027417">
    <property type="entry name" value="P-loop_NTPase"/>
</dbReference>
<dbReference type="InterPro" id="IPR050352">
    <property type="entry name" value="ABCG_transporters"/>
</dbReference>
<dbReference type="OMA" id="IISKVEM"/>